<evidence type="ECO:0000256" key="3">
    <source>
        <dbReference type="ARBA" id="ARBA00022737"/>
    </source>
</evidence>
<comment type="caution">
    <text evidence="12">The sequence shown here is derived from an EMBL/GenBank/DDBJ whole genome shotgun (WGS) entry which is preliminary data.</text>
</comment>
<dbReference type="Gene3D" id="1.20.5.4130">
    <property type="match status" value="1"/>
</dbReference>
<dbReference type="Pfam" id="PF18052">
    <property type="entry name" value="Rx_N"/>
    <property type="match status" value="1"/>
</dbReference>
<dbReference type="InterPro" id="IPR036388">
    <property type="entry name" value="WH-like_DNA-bd_sf"/>
</dbReference>
<dbReference type="SUPFAM" id="SSF52540">
    <property type="entry name" value="P-loop containing nucleoside triphosphate hydrolases"/>
    <property type="match status" value="1"/>
</dbReference>
<evidence type="ECO:0000259" key="8">
    <source>
        <dbReference type="Pfam" id="PF00931"/>
    </source>
</evidence>
<dbReference type="EMBL" id="CAJGYO010000888">
    <property type="protein sequence ID" value="CAD6344094.1"/>
    <property type="molecule type" value="Genomic_DNA"/>
</dbReference>
<dbReference type="OrthoDB" id="630536at2759"/>
<proteinExistence type="inferred from homology"/>
<dbReference type="GO" id="GO:0043531">
    <property type="term" value="F:ADP binding"/>
    <property type="evidence" value="ECO:0007669"/>
    <property type="project" value="InterPro"/>
</dbReference>
<dbReference type="InterPro" id="IPR041118">
    <property type="entry name" value="Rx_N"/>
</dbReference>
<dbReference type="Pfam" id="PF23559">
    <property type="entry name" value="WHD_DRP"/>
    <property type="match status" value="1"/>
</dbReference>
<evidence type="ECO:0000256" key="4">
    <source>
        <dbReference type="ARBA" id="ARBA00022741"/>
    </source>
</evidence>
<keyword evidence="13" id="KW-1185">Reference proteome</keyword>
<dbReference type="Gene3D" id="1.10.8.430">
    <property type="entry name" value="Helical domain of apoptotic protease-activating factors"/>
    <property type="match status" value="1"/>
</dbReference>
<keyword evidence="5" id="KW-0611">Plant defense</keyword>
<name>A0A811SRZ7_9POAL</name>
<dbReference type="Gene3D" id="3.80.10.10">
    <property type="entry name" value="Ribonuclease Inhibitor"/>
    <property type="match status" value="2"/>
</dbReference>
<feature type="region of interest" description="Disordered" evidence="7">
    <location>
        <begin position="98"/>
        <end position="127"/>
    </location>
</feature>
<evidence type="ECO:0000256" key="5">
    <source>
        <dbReference type="ARBA" id="ARBA00022821"/>
    </source>
</evidence>
<dbReference type="InterPro" id="IPR002182">
    <property type="entry name" value="NB-ARC"/>
</dbReference>
<feature type="compositionally biased region" description="Basic and acidic residues" evidence="7">
    <location>
        <begin position="98"/>
        <end position="110"/>
    </location>
</feature>
<dbReference type="Pfam" id="PF00931">
    <property type="entry name" value="NB-ARC"/>
    <property type="match status" value="1"/>
</dbReference>
<dbReference type="InterPro" id="IPR032675">
    <property type="entry name" value="LRR_dom_sf"/>
</dbReference>
<dbReference type="InterPro" id="IPR056789">
    <property type="entry name" value="LRR_R13L1-DRL21"/>
</dbReference>
<evidence type="ECO:0000256" key="7">
    <source>
        <dbReference type="SAM" id="MobiDB-lite"/>
    </source>
</evidence>
<evidence type="ECO:0000256" key="1">
    <source>
        <dbReference type="ARBA" id="ARBA00008894"/>
    </source>
</evidence>
<evidence type="ECO:0000259" key="11">
    <source>
        <dbReference type="Pfam" id="PF25019"/>
    </source>
</evidence>
<gene>
    <name evidence="12" type="ORF">NCGR_LOCUS68192</name>
</gene>
<dbReference type="AlphaFoldDB" id="A0A811SRZ7"/>
<dbReference type="GO" id="GO:0051707">
    <property type="term" value="P:response to other organism"/>
    <property type="evidence" value="ECO:0007669"/>
    <property type="project" value="UniProtKB-ARBA"/>
</dbReference>
<dbReference type="Pfam" id="PF25019">
    <property type="entry name" value="LRR_R13L1-DRL21"/>
    <property type="match status" value="1"/>
</dbReference>
<comment type="similarity">
    <text evidence="1">Belongs to the disease resistance NB-LRR family.</text>
</comment>
<dbReference type="GO" id="GO:0006952">
    <property type="term" value="P:defense response"/>
    <property type="evidence" value="ECO:0007669"/>
    <property type="project" value="UniProtKB-KW"/>
</dbReference>
<protein>
    <submittedName>
        <fullName evidence="12">Uncharacterized protein</fullName>
    </submittedName>
</protein>
<organism evidence="12 13">
    <name type="scientific">Miscanthus lutarioriparius</name>
    <dbReference type="NCBI Taxonomy" id="422564"/>
    <lineage>
        <taxon>Eukaryota</taxon>
        <taxon>Viridiplantae</taxon>
        <taxon>Streptophyta</taxon>
        <taxon>Embryophyta</taxon>
        <taxon>Tracheophyta</taxon>
        <taxon>Spermatophyta</taxon>
        <taxon>Magnoliopsida</taxon>
        <taxon>Liliopsida</taxon>
        <taxon>Poales</taxon>
        <taxon>Poaceae</taxon>
        <taxon>PACMAD clade</taxon>
        <taxon>Panicoideae</taxon>
        <taxon>Andropogonodae</taxon>
        <taxon>Andropogoneae</taxon>
        <taxon>Saccharinae</taxon>
        <taxon>Miscanthus</taxon>
    </lineage>
</organism>
<feature type="domain" description="R13L1/DRL21-like LRR repeat region" evidence="11">
    <location>
        <begin position="654"/>
        <end position="792"/>
    </location>
</feature>
<keyword evidence="2" id="KW-0433">Leucine-rich repeat</keyword>
<feature type="domain" description="NB-ARC" evidence="8">
    <location>
        <begin position="220"/>
        <end position="331"/>
    </location>
</feature>
<accession>A0A811SRZ7</accession>
<dbReference type="Proteomes" id="UP000604825">
    <property type="component" value="Unassembled WGS sequence"/>
</dbReference>
<evidence type="ECO:0000256" key="6">
    <source>
        <dbReference type="ARBA" id="ARBA00022840"/>
    </source>
</evidence>
<keyword evidence="4" id="KW-0547">Nucleotide-binding</keyword>
<feature type="domain" description="Disease resistance N-terminal" evidence="9">
    <location>
        <begin position="10"/>
        <end position="105"/>
    </location>
</feature>
<dbReference type="InterPro" id="IPR058922">
    <property type="entry name" value="WHD_DRP"/>
</dbReference>
<dbReference type="PRINTS" id="PR00364">
    <property type="entry name" value="DISEASERSIST"/>
</dbReference>
<evidence type="ECO:0000313" key="13">
    <source>
        <dbReference type="Proteomes" id="UP000604825"/>
    </source>
</evidence>
<dbReference type="InterPro" id="IPR027417">
    <property type="entry name" value="P-loop_NTPase"/>
</dbReference>
<dbReference type="SMART" id="SM00369">
    <property type="entry name" value="LRR_TYP"/>
    <property type="match status" value="3"/>
</dbReference>
<dbReference type="InterPro" id="IPR003591">
    <property type="entry name" value="Leu-rich_rpt_typical-subtyp"/>
</dbReference>
<dbReference type="SUPFAM" id="SSF52058">
    <property type="entry name" value="L domain-like"/>
    <property type="match status" value="1"/>
</dbReference>
<dbReference type="InterPro" id="IPR042197">
    <property type="entry name" value="Apaf_helical"/>
</dbReference>
<evidence type="ECO:0000259" key="9">
    <source>
        <dbReference type="Pfam" id="PF18052"/>
    </source>
</evidence>
<evidence type="ECO:0000313" key="12">
    <source>
        <dbReference type="EMBL" id="CAD6344094.1"/>
    </source>
</evidence>
<dbReference type="PANTHER" id="PTHR36766:SF40">
    <property type="entry name" value="DISEASE RESISTANCE PROTEIN RGA3"/>
    <property type="match status" value="1"/>
</dbReference>
<keyword evidence="3" id="KW-0677">Repeat</keyword>
<reference evidence="12" key="1">
    <citation type="submission" date="2020-10" db="EMBL/GenBank/DDBJ databases">
        <authorList>
            <person name="Han B."/>
            <person name="Lu T."/>
            <person name="Zhao Q."/>
            <person name="Huang X."/>
            <person name="Zhao Y."/>
        </authorList>
    </citation>
    <scope>NUCLEOTIDE SEQUENCE</scope>
</reference>
<dbReference type="Gene3D" id="3.40.50.300">
    <property type="entry name" value="P-loop containing nucleotide triphosphate hydrolases"/>
    <property type="match status" value="1"/>
</dbReference>
<evidence type="ECO:0000256" key="2">
    <source>
        <dbReference type="ARBA" id="ARBA00022614"/>
    </source>
</evidence>
<sequence length="1050" mass="119603">MAGLIASGVIKWTARKLPSLVSAPIGSSQSDEQQTSAISDVQALQRTMATVQRTLGVMDEDNIRDESGRLRLRELQQFAYDAQDAIDKYKFELLRRMMDDPNSNGEDRSTCKRKRKGKKEEPETDPVVVPVPDELALRVKRILERFKEITKAWNDLQLDEADAPLREDEQDFLPMPTTPHVDEPTVIGRDDDKNNIVKMLLSMDGSHGEKTASILPIIGMGGNFDLKNITSKIIMSFTRKPCQITELDQLEYMLMDQVAGRKFLLVLDDVWSERKDLWDALLSPMSAAQLGAILVTTRNVNVSSVIQTMAPYHVGCLPFDESWQIFKQMAFGHLDQNIEKAFEEIGRKIVQKCGGLPLAVEAIGSVLRFEENEEKWSDILDSELWDLPTGEDTVLPALRLSYVRTPIDLKRCFVLFTLFPKGHIFMKENVVYLWISLGILKQNNHRHLENIGNQYFDDLLQRTMVQRVQIDGGHNCFTIHDLFLDLAKFVSVNGSIRILQVINAMDDNKMYYSSLFKNNRRCFSKLFSHHINITLPEDLRGLRHLRALDLSRSSLTSLPESIGELKLLRYLSIFQTRIAKLPESICGLYNLKVLDARTNMLGEIPQGIQKLVSLQHLSLDLWSPLCMPRGIGELKKLKTLTRYSVGTGNWHCNIAELHHLVNIHGELSFTGLSRVTNINDAQTANLVSKRHLQILRLDWSAGFYATECEHTVNENNATSTPEFEEEVFESLKPQRNLEELEVVEYSGNKYPSWMGDPAFSRLAKVTLWKQKCKFLPALGQLPQLHELVVIHMEGVERTGQEFYGQDSTKRFPALELLEFQDMPKWVEWYDIAESDFPSLRELKIKDSNELRVLPQKLPAHLKKLVITNCEKLIRLPIAPSLTSLVLKGNIHEETLSCLHFPLLRTLKVCFLRTAKFIKLENMPMLEGLAIVGCRQLFSVAGLSNLESLSLLNIKGCPNLHLPFESLPQKVQQSTVTNCPQLQEWTEWQQAQMPKHEHQLQEPDSASYNQEVLNAIEDDSEDDFEGVSEDEDDCFYDSMLDVGESSGMAID</sequence>
<evidence type="ECO:0000259" key="10">
    <source>
        <dbReference type="Pfam" id="PF23559"/>
    </source>
</evidence>
<keyword evidence="6" id="KW-0067">ATP-binding</keyword>
<dbReference type="Gene3D" id="1.10.10.10">
    <property type="entry name" value="Winged helix-like DNA-binding domain superfamily/Winged helix DNA-binding domain"/>
    <property type="match status" value="1"/>
</dbReference>
<dbReference type="GO" id="GO:0005524">
    <property type="term" value="F:ATP binding"/>
    <property type="evidence" value="ECO:0007669"/>
    <property type="project" value="UniProtKB-KW"/>
</dbReference>
<dbReference type="PANTHER" id="PTHR36766">
    <property type="entry name" value="PLANT BROAD-SPECTRUM MILDEW RESISTANCE PROTEIN RPW8"/>
    <property type="match status" value="1"/>
</dbReference>
<feature type="domain" description="Disease resistance protein winged helix" evidence="10">
    <location>
        <begin position="418"/>
        <end position="487"/>
    </location>
</feature>